<accession>A0A7C9IR13</accession>
<dbReference type="GO" id="GO:0016994">
    <property type="term" value="F:precorrin-6A reductase activity"/>
    <property type="evidence" value="ECO:0007669"/>
    <property type="project" value="InterPro"/>
</dbReference>
<dbReference type="PANTHER" id="PTHR36925">
    <property type="entry name" value="COBALT-PRECORRIN-6A REDUCTASE"/>
    <property type="match status" value="1"/>
</dbReference>
<comment type="caution">
    <text evidence="4">The sequence shown here is derived from an EMBL/GenBank/DDBJ whole genome shotgun (WGS) entry which is preliminary data.</text>
</comment>
<evidence type="ECO:0000256" key="2">
    <source>
        <dbReference type="ARBA" id="ARBA00022573"/>
    </source>
</evidence>
<proteinExistence type="predicted"/>
<reference evidence="4 5" key="1">
    <citation type="submission" date="2019-12" db="EMBL/GenBank/DDBJ databases">
        <authorList>
            <person name="Lee S.D."/>
        </authorList>
    </citation>
    <scope>NUCLEOTIDE SEQUENCE [LARGE SCALE GENOMIC DNA]</scope>
    <source>
        <strain evidence="4 5">GH1-50</strain>
    </source>
</reference>
<protein>
    <submittedName>
        <fullName evidence="4">Cobalt-precorrin-6A reductase</fullName>
    </submittedName>
</protein>
<keyword evidence="5" id="KW-1185">Reference proteome</keyword>
<evidence type="ECO:0000313" key="5">
    <source>
        <dbReference type="Proteomes" id="UP000480350"/>
    </source>
</evidence>
<sequence length="244" mass="27626">MRLLLLAGTHEARHIAVALSRESYLRLSVSLPAPERNPRPFGWPVRIGGWGGEEPFRRFLKREGIEAIIDATHPFARGMSHRAARVADEMGIDHVQFLRPAWMPSEGDNWIFLNSEAEAANHIPPGKTVFLSTGRRELDAFRNIPEARLICRIRDWTQQPFPFGNGRFLYQQGPFRVADEVALFERLGVDWVIARNSGGPGSWPKIEAARELGLPVAMVRRPRQPDGLKIASVAETLAWVRRRL</sequence>
<dbReference type="RefSeq" id="WP_160762837.1">
    <property type="nucleotide sequence ID" value="NZ_WUPT01000001.1"/>
</dbReference>
<name>A0A7C9IR13_9RHOB</name>
<dbReference type="EMBL" id="WUPT01000001">
    <property type="protein sequence ID" value="MXQ06926.1"/>
    <property type="molecule type" value="Genomic_DNA"/>
</dbReference>
<reference evidence="4 5" key="2">
    <citation type="submission" date="2020-03" db="EMBL/GenBank/DDBJ databases">
        <title>Kangsaoukella pontilimi gen. nov., sp. nov., a new member of the family Rhodobacteraceae isolated from a tidal mudflat.</title>
        <authorList>
            <person name="Kim I.S."/>
        </authorList>
    </citation>
    <scope>NUCLEOTIDE SEQUENCE [LARGE SCALE GENOMIC DNA]</scope>
    <source>
        <strain evidence="4 5">GH1-50</strain>
    </source>
</reference>
<dbReference type="AlphaFoldDB" id="A0A7C9IR13"/>
<dbReference type="PANTHER" id="PTHR36925:SF1">
    <property type="entry name" value="COBALT-PRECORRIN-6A REDUCTASE"/>
    <property type="match status" value="1"/>
</dbReference>
<evidence type="ECO:0000256" key="1">
    <source>
        <dbReference type="ARBA" id="ARBA00004953"/>
    </source>
</evidence>
<dbReference type="PROSITE" id="PS51014">
    <property type="entry name" value="COBK_CBIJ"/>
    <property type="match status" value="1"/>
</dbReference>
<organism evidence="4 5">
    <name type="scientific">Kangsaoukella pontilimi</name>
    <dbReference type="NCBI Taxonomy" id="2691042"/>
    <lineage>
        <taxon>Bacteria</taxon>
        <taxon>Pseudomonadati</taxon>
        <taxon>Pseudomonadota</taxon>
        <taxon>Alphaproteobacteria</taxon>
        <taxon>Rhodobacterales</taxon>
        <taxon>Paracoccaceae</taxon>
        <taxon>Kangsaoukella</taxon>
    </lineage>
</organism>
<dbReference type="Pfam" id="PF02571">
    <property type="entry name" value="CbiJ"/>
    <property type="match status" value="1"/>
</dbReference>
<keyword evidence="3" id="KW-0560">Oxidoreductase</keyword>
<keyword evidence="2" id="KW-0169">Cobalamin biosynthesis</keyword>
<gene>
    <name evidence="4" type="ORF">GQ651_03605</name>
</gene>
<dbReference type="UniPathway" id="UPA00148"/>
<evidence type="ECO:0000313" key="4">
    <source>
        <dbReference type="EMBL" id="MXQ06926.1"/>
    </source>
</evidence>
<dbReference type="Proteomes" id="UP000480350">
    <property type="component" value="Unassembled WGS sequence"/>
</dbReference>
<dbReference type="InterPro" id="IPR003723">
    <property type="entry name" value="Precorrin-6x_reduct"/>
</dbReference>
<evidence type="ECO:0000256" key="3">
    <source>
        <dbReference type="ARBA" id="ARBA00023002"/>
    </source>
</evidence>
<comment type="pathway">
    <text evidence="1">Cofactor biosynthesis; adenosylcobalamin biosynthesis.</text>
</comment>
<dbReference type="GO" id="GO:0009236">
    <property type="term" value="P:cobalamin biosynthetic process"/>
    <property type="evidence" value="ECO:0007669"/>
    <property type="project" value="UniProtKB-UniPathway"/>
</dbReference>